<dbReference type="RefSeq" id="WP_308460034.1">
    <property type="nucleotide sequence ID" value="NZ_JAJEPS010000019.1"/>
</dbReference>
<feature type="domain" description="Prepilin type IV endopeptidase peptidase" evidence="2">
    <location>
        <begin position="11"/>
        <end position="104"/>
    </location>
</feature>
<dbReference type="EMBL" id="JAJEPS010000019">
    <property type="protein sequence ID" value="MCC2127360.1"/>
    <property type="molecule type" value="Genomic_DNA"/>
</dbReference>
<feature type="transmembrane region" description="Helical" evidence="1">
    <location>
        <begin position="27"/>
        <end position="46"/>
    </location>
</feature>
<organism evidence="3 4">
    <name type="scientific">Hominiventricola filiformis</name>
    <dbReference type="NCBI Taxonomy" id="2885352"/>
    <lineage>
        <taxon>Bacteria</taxon>
        <taxon>Bacillati</taxon>
        <taxon>Bacillota</taxon>
        <taxon>Clostridia</taxon>
        <taxon>Lachnospirales</taxon>
        <taxon>Lachnospiraceae</taxon>
        <taxon>Hominiventricola</taxon>
    </lineage>
</organism>
<name>A0AAE3ABH2_9FIRM</name>
<comment type="caution">
    <text evidence="3">The sequence shown here is derived from an EMBL/GenBank/DDBJ whole genome shotgun (WGS) entry which is preliminary data.</text>
</comment>
<keyword evidence="1" id="KW-1133">Transmembrane helix</keyword>
<evidence type="ECO:0000313" key="3">
    <source>
        <dbReference type="EMBL" id="MCC2127360.1"/>
    </source>
</evidence>
<sequence>MWSVAEDVWVMGHLLLLSLQDIRDRELSFAVLLEFLGTGLICAFVTGTEVCLWPGMTLLLLAAASGEKIGYGDGWLILGMGMWCSAEEIVSVLLMGCVLCTGAGILRKEKELPFVPFLTAGYIAGRYLL</sequence>
<dbReference type="InterPro" id="IPR000045">
    <property type="entry name" value="Prepilin_IV_endopep_pep"/>
</dbReference>
<protein>
    <recommendedName>
        <fullName evidence="2">Prepilin type IV endopeptidase peptidase domain-containing protein</fullName>
    </recommendedName>
</protein>
<keyword evidence="1" id="KW-0812">Transmembrane</keyword>
<gene>
    <name evidence="3" type="ORF">LKD36_14445</name>
</gene>
<evidence type="ECO:0000313" key="4">
    <source>
        <dbReference type="Proteomes" id="UP001198220"/>
    </source>
</evidence>
<dbReference type="AlphaFoldDB" id="A0AAE3ABH2"/>
<dbReference type="Pfam" id="PF01478">
    <property type="entry name" value="Peptidase_A24"/>
    <property type="match status" value="1"/>
</dbReference>
<dbReference type="GO" id="GO:0016020">
    <property type="term" value="C:membrane"/>
    <property type="evidence" value="ECO:0007669"/>
    <property type="project" value="InterPro"/>
</dbReference>
<keyword evidence="1" id="KW-0472">Membrane</keyword>
<evidence type="ECO:0000259" key="2">
    <source>
        <dbReference type="Pfam" id="PF01478"/>
    </source>
</evidence>
<keyword evidence="4" id="KW-1185">Reference proteome</keyword>
<dbReference type="GO" id="GO:0004190">
    <property type="term" value="F:aspartic-type endopeptidase activity"/>
    <property type="evidence" value="ECO:0007669"/>
    <property type="project" value="InterPro"/>
</dbReference>
<dbReference type="Proteomes" id="UP001198220">
    <property type="component" value="Unassembled WGS sequence"/>
</dbReference>
<evidence type="ECO:0000256" key="1">
    <source>
        <dbReference type="SAM" id="Phobius"/>
    </source>
</evidence>
<feature type="transmembrane region" description="Helical" evidence="1">
    <location>
        <begin position="89"/>
        <end position="106"/>
    </location>
</feature>
<reference evidence="3 4" key="1">
    <citation type="submission" date="2021-10" db="EMBL/GenBank/DDBJ databases">
        <title>Anaerobic single-cell dispensing facilitates the cultivation of human gut bacteria.</title>
        <authorList>
            <person name="Afrizal A."/>
        </authorList>
    </citation>
    <scope>NUCLEOTIDE SEQUENCE [LARGE SCALE GENOMIC DNA]</scope>
    <source>
        <strain evidence="3 4">CLA-AA-H276</strain>
    </source>
</reference>
<proteinExistence type="predicted"/>
<accession>A0AAE3ABH2</accession>